<proteinExistence type="predicted"/>
<gene>
    <name evidence="1" type="ORF">AYBTSS11_LOCUS8817</name>
</gene>
<reference evidence="1" key="1">
    <citation type="submission" date="2023-10" db="EMBL/GenBank/DDBJ databases">
        <authorList>
            <person name="Domelevo Entfellner J.-B."/>
        </authorList>
    </citation>
    <scope>NUCLEOTIDE SEQUENCE</scope>
</reference>
<dbReference type="Proteomes" id="UP001189624">
    <property type="component" value="Chromosome 3"/>
</dbReference>
<dbReference type="Gramene" id="rna-AYBTSS11_LOCUS8817">
    <property type="protein sequence ID" value="CAJ1938838.1"/>
    <property type="gene ID" value="gene-AYBTSS11_LOCUS8817"/>
</dbReference>
<evidence type="ECO:0000313" key="1">
    <source>
        <dbReference type="EMBL" id="CAJ1938838.1"/>
    </source>
</evidence>
<accession>A0AA86S8F7</accession>
<dbReference type="EMBL" id="OY731400">
    <property type="protein sequence ID" value="CAJ1938838.1"/>
    <property type="molecule type" value="Genomic_DNA"/>
</dbReference>
<evidence type="ECO:0000313" key="2">
    <source>
        <dbReference type="Proteomes" id="UP001189624"/>
    </source>
</evidence>
<organism evidence="1 2">
    <name type="scientific">Sphenostylis stenocarpa</name>
    <dbReference type="NCBI Taxonomy" id="92480"/>
    <lineage>
        <taxon>Eukaryota</taxon>
        <taxon>Viridiplantae</taxon>
        <taxon>Streptophyta</taxon>
        <taxon>Embryophyta</taxon>
        <taxon>Tracheophyta</taxon>
        <taxon>Spermatophyta</taxon>
        <taxon>Magnoliopsida</taxon>
        <taxon>eudicotyledons</taxon>
        <taxon>Gunneridae</taxon>
        <taxon>Pentapetalae</taxon>
        <taxon>rosids</taxon>
        <taxon>fabids</taxon>
        <taxon>Fabales</taxon>
        <taxon>Fabaceae</taxon>
        <taxon>Papilionoideae</taxon>
        <taxon>50 kb inversion clade</taxon>
        <taxon>NPAAA clade</taxon>
        <taxon>indigoferoid/millettioid clade</taxon>
        <taxon>Phaseoleae</taxon>
        <taxon>Sphenostylis</taxon>
    </lineage>
</organism>
<keyword evidence="2" id="KW-1185">Reference proteome</keyword>
<protein>
    <submittedName>
        <fullName evidence="1">Uncharacterized protein</fullName>
    </submittedName>
</protein>
<sequence length="66" mass="7501">MAGMRSKGVELLNYVSSCFTIGDEQPGFVHGDFSSIDKRERDAWKSEVVYGLELPRHSEQRNPKSK</sequence>
<dbReference type="AlphaFoldDB" id="A0AA86S8F7"/>
<name>A0AA86S8F7_9FABA</name>